<dbReference type="EMBL" id="JADNRY010000560">
    <property type="protein sequence ID" value="KAF9040335.1"/>
    <property type="molecule type" value="Genomic_DNA"/>
</dbReference>
<accession>A0A9P5P7W5</accession>
<gene>
    <name evidence="1" type="ORF">BDP27DRAFT_1276778</name>
</gene>
<reference evidence="1" key="1">
    <citation type="submission" date="2020-11" db="EMBL/GenBank/DDBJ databases">
        <authorList>
            <consortium name="DOE Joint Genome Institute"/>
            <person name="Ahrendt S."/>
            <person name="Riley R."/>
            <person name="Andreopoulos W."/>
            <person name="Labutti K."/>
            <person name="Pangilinan J."/>
            <person name="Ruiz-Duenas F.J."/>
            <person name="Barrasa J.M."/>
            <person name="Sanchez-Garcia M."/>
            <person name="Camarero S."/>
            <person name="Miyauchi S."/>
            <person name="Serrano A."/>
            <person name="Linde D."/>
            <person name="Babiker R."/>
            <person name="Drula E."/>
            <person name="Ayuso-Fernandez I."/>
            <person name="Pacheco R."/>
            <person name="Padilla G."/>
            <person name="Ferreira P."/>
            <person name="Barriuso J."/>
            <person name="Kellner H."/>
            <person name="Castanera R."/>
            <person name="Alfaro M."/>
            <person name="Ramirez L."/>
            <person name="Pisabarro A.G."/>
            <person name="Kuo A."/>
            <person name="Tritt A."/>
            <person name="Lipzen A."/>
            <person name="He G."/>
            <person name="Yan M."/>
            <person name="Ng V."/>
            <person name="Cullen D."/>
            <person name="Martin F."/>
            <person name="Rosso M.-N."/>
            <person name="Henrissat B."/>
            <person name="Hibbett D."/>
            <person name="Martinez A.T."/>
            <person name="Grigoriev I.V."/>
        </authorList>
    </citation>
    <scope>NUCLEOTIDE SEQUENCE</scope>
    <source>
        <strain evidence="1">AH 40177</strain>
    </source>
</reference>
<dbReference type="Proteomes" id="UP000772434">
    <property type="component" value="Unassembled WGS sequence"/>
</dbReference>
<protein>
    <recommendedName>
        <fullName evidence="3">F-box domain-containing protein</fullName>
    </recommendedName>
</protein>
<name>A0A9P5P7W5_9AGAR</name>
<organism evidence="1 2">
    <name type="scientific">Rhodocollybia butyracea</name>
    <dbReference type="NCBI Taxonomy" id="206335"/>
    <lineage>
        <taxon>Eukaryota</taxon>
        <taxon>Fungi</taxon>
        <taxon>Dikarya</taxon>
        <taxon>Basidiomycota</taxon>
        <taxon>Agaricomycotina</taxon>
        <taxon>Agaricomycetes</taxon>
        <taxon>Agaricomycetidae</taxon>
        <taxon>Agaricales</taxon>
        <taxon>Marasmiineae</taxon>
        <taxon>Omphalotaceae</taxon>
        <taxon>Rhodocollybia</taxon>
    </lineage>
</organism>
<comment type="caution">
    <text evidence="1">The sequence shown here is derived from an EMBL/GenBank/DDBJ whole genome shotgun (WGS) entry which is preliminary data.</text>
</comment>
<proteinExistence type="predicted"/>
<keyword evidence="2" id="KW-1185">Reference proteome</keyword>
<evidence type="ECO:0000313" key="1">
    <source>
        <dbReference type="EMBL" id="KAF9040335.1"/>
    </source>
</evidence>
<evidence type="ECO:0000313" key="2">
    <source>
        <dbReference type="Proteomes" id="UP000772434"/>
    </source>
</evidence>
<dbReference type="AlphaFoldDB" id="A0A9P5P7W5"/>
<sequence length="313" mass="35692">MNFWRAFFGYVCIENDLSYGPRCPSAMALGSVCLRWRQLTIECPELWSNMTINVSDWGRFGAVQRRTASLVNLYLARSKSHPLDLSMSGSEYLGDSETPLFSQIAQQSFRWKHVFVTTDTYLFPENYRTWNSLDLPILDTLALSASDPDDGNECSLRMLTNTPMLRAFYAWELYCLWDQSSGFPLPSARTMLHDFQYDGNVNNFCEILENCPNIHRLSVWTRGQNSTIVACPPRTLSELSSLSITLDSSREESVEESWPSVLSSLTTPHLTNLVIQRTCGLKKRYSAILCHTVIPRSLELLFTSPLSQKHSRD</sequence>
<dbReference type="OrthoDB" id="3155440at2759"/>
<evidence type="ECO:0008006" key="3">
    <source>
        <dbReference type="Google" id="ProtNLM"/>
    </source>
</evidence>